<feature type="transmembrane region" description="Helical" evidence="4">
    <location>
        <begin position="231"/>
        <end position="253"/>
    </location>
</feature>
<evidence type="ECO:0000256" key="3">
    <source>
        <dbReference type="ARBA" id="ARBA00023136"/>
    </source>
</evidence>
<dbReference type="GO" id="GO:0022857">
    <property type="term" value="F:transmembrane transporter activity"/>
    <property type="evidence" value="ECO:0007669"/>
    <property type="project" value="InterPro"/>
</dbReference>
<feature type="transmembrane region" description="Helical" evidence="4">
    <location>
        <begin position="145"/>
        <end position="167"/>
    </location>
</feature>
<evidence type="ECO:0000256" key="4">
    <source>
        <dbReference type="SAM" id="Phobius"/>
    </source>
</evidence>
<name>A0A5C5YTD2_9BACT</name>
<reference evidence="6 7" key="1">
    <citation type="submission" date="2019-02" db="EMBL/GenBank/DDBJ databases">
        <title>Deep-cultivation of Planctomycetes and their phenomic and genomic characterization uncovers novel biology.</title>
        <authorList>
            <person name="Wiegand S."/>
            <person name="Jogler M."/>
            <person name="Boedeker C."/>
            <person name="Pinto D."/>
            <person name="Vollmers J."/>
            <person name="Rivas-Marin E."/>
            <person name="Kohn T."/>
            <person name="Peeters S.H."/>
            <person name="Heuer A."/>
            <person name="Rast P."/>
            <person name="Oberbeckmann S."/>
            <person name="Bunk B."/>
            <person name="Jeske O."/>
            <person name="Meyerdierks A."/>
            <person name="Storesund J.E."/>
            <person name="Kallscheuer N."/>
            <person name="Luecker S."/>
            <person name="Lage O.M."/>
            <person name="Pohl T."/>
            <person name="Merkel B.J."/>
            <person name="Hornburger P."/>
            <person name="Mueller R.-W."/>
            <person name="Bruemmer F."/>
            <person name="Labrenz M."/>
            <person name="Spormann A.M."/>
            <person name="Op Den Camp H."/>
            <person name="Overmann J."/>
            <person name="Amann R."/>
            <person name="Jetten M.S.M."/>
            <person name="Mascher T."/>
            <person name="Medema M.H."/>
            <person name="Devos D.P."/>
            <person name="Kaster A.-K."/>
            <person name="Ovreas L."/>
            <person name="Rohde M."/>
            <person name="Galperin M.Y."/>
            <person name="Jogler C."/>
        </authorList>
    </citation>
    <scope>NUCLEOTIDE SEQUENCE [LARGE SCALE GENOMIC DNA]</scope>
    <source>
        <strain evidence="6 7">Pla123a</strain>
    </source>
</reference>
<dbReference type="InterPro" id="IPR020846">
    <property type="entry name" value="MFS_dom"/>
</dbReference>
<protein>
    <submittedName>
        <fullName evidence="6">Major Facilitator Superfamily protein</fullName>
    </submittedName>
</protein>
<dbReference type="Gene3D" id="1.20.1250.20">
    <property type="entry name" value="MFS general substrate transporter like domains"/>
    <property type="match status" value="2"/>
</dbReference>
<sequence length="440" mass="46334">MARPTERGDNAAQLDDPRYAWVMLPLAMLMQIGTSPGQTFGVSLFNESIRRDLGLSDTLLTGSYMIASLLAAVPLMTIGRRMDLHGLRRVSLVLVALVGVACLVISRVQGVVGLTVAFFMLRAFGQGGLSLAASNTLGMWFVRRLGLASGLAGVGMSAAIAVLPLAYFELIDRFGWRNAYLAIGLVTWGTLLPLLALLYRNIPTPDGDQSNHSLAAAGPSLDLRAAMRTPAYWIAASCSAMSGLIATGVFFNLVRLFELQGFTAAQAAAIFPTVAISMALLQIKGGLLADYLPLRVLMAAAMAGLGGGVLVLGTTSTLWMTQFGAALLGGGQGLLAVTSNTLWPRYFGRRHLGSIRSSVWTSTVAACSAGPFIMGVTFDLTGGYGPSIWLFVALTVVASVAAALFAAPPLERNACQESVLATQGTRKPSTVSWRKSGVLK</sequence>
<evidence type="ECO:0000256" key="1">
    <source>
        <dbReference type="ARBA" id="ARBA00022692"/>
    </source>
</evidence>
<keyword evidence="7" id="KW-1185">Reference proteome</keyword>
<dbReference type="InterPro" id="IPR011701">
    <property type="entry name" value="MFS"/>
</dbReference>
<feature type="transmembrane region" description="Helical" evidence="4">
    <location>
        <begin position="179"/>
        <end position="199"/>
    </location>
</feature>
<feature type="transmembrane region" description="Helical" evidence="4">
    <location>
        <begin position="90"/>
        <end position="108"/>
    </location>
</feature>
<proteinExistence type="predicted"/>
<dbReference type="AlphaFoldDB" id="A0A5C5YTD2"/>
<feature type="domain" description="Major facilitator superfamily (MFS) profile" evidence="5">
    <location>
        <begin position="1"/>
        <end position="411"/>
    </location>
</feature>
<dbReference type="PANTHER" id="PTHR11360:SF308">
    <property type="entry name" value="BLL3089 PROTEIN"/>
    <property type="match status" value="1"/>
</dbReference>
<accession>A0A5C5YTD2</accession>
<keyword evidence="3 4" id="KW-0472">Membrane</keyword>
<dbReference type="SUPFAM" id="SSF103473">
    <property type="entry name" value="MFS general substrate transporter"/>
    <property type="match status" value="1"/>
</dbReference>
<dbReference type="OrthoDB" id="182417at2"/>
<gene>
    <name evidence="6" type="ORF">Pla123a_08550</name>
</gene>
<comment type="caution">
    <text evidence="6">The sequence shown here is derived from an EMBL/GenBank/DDBJ whole genome shotgun (WGS) entry which is preliminary data.</text>
</comment>
<organism evidence="6 7">
    <name type="scientific">Posidoniimonas polymericola</name>
    <dbReference type="NCBI Taxonomy" id="2528002"/>
    <lineage>
        <taxon>Bacteria</taxon>
        <taxon>Pseudomonadati</taxon>
        <taxon>Planctomycetota</taxon>
        <taxon>Planctomycetia</taxon>
        <taxon>Pirellulales</taxon>
        <taxon>Lacipirellulaceae</taxon>
        <taxon>Posidoniimonas</taxon>
    </lineage>
</organism>
<feature type="transmembrane region" description="Helical" evidence="4">
    <location>
        <begin position="59"/>
        <end position="78"/>
    </location>
</feature>
<feature type="transmembrane region" description="Helical" evidence="4">
    <location>
        <begin position="358"/>
        <end position="376"/>
    </location>
</feature>
<keyword evidence="1 4" id="KW-0812">Transmembrane</keyword>
<dbReference type="EMBL" id="SJPO01000002">
    <property type="protein sequence ID" value="TWT78066.1"/>
    <property type="molecule type" value="Genomic_DNA"/>
</dbReference>
<feature type="transmembrane region" description="Helical" evidence="4">
    <location>
        <begin position="292"/>
        <end position="312"/>
    </location>
</feature>
<dbReference type="InterPro" id="IPR036259">
    <property type="entry name" value="MFS_trans_sf"/>
</dbReference>
<feature type="transmembrane region" description="Helical" evidence="4">
    <location>
        <begin position="259"/>
        <end position="280"/>
    </location>
</feature>
<evidence type="ECO:0000313" key="6">
    <source>
        <dbReference type="EMBL" id="TWT78066.1"/>
    </source>
</evidence>
<dbReference type="InterPro" id="IPR050327">
    <property type="entry name" value="Proton-linked_MCT"/>
</dbReference>
<dbReference type="Pfam" id="PF07690">
    <property type="entry name" value="MFS_1"/>
    <property type="match status" value="1"/>
</dbReference>
<evidence type="ECO:0000313" key="7">
    <source>
        <dbReference type="Proteomes" id="UP000318478"/>
    </source>
</evidence>
<feature type="transmembrane region" description="Helical" evidence="4">
    <location>
        <begin position="20"/>
        <end position="39"/>
    </location>
</feature>
<keyword evidence="2 4" id="KW-1133">Transmembrane helix</keyword>
<dbReference type="RefSeq" id="WP_146584306.1">
    <property type="nucleotide sequence ID" value="NZ_SJPO01000002.1"/>
</dbReference>
<feature type="transmembrane region" description="Helical" evidence="4">
    <location>
        <begin position="388"/>
        <end position="407"/>
    </location>
</feature>
<evidence type="ECO:0000256" key="2">
    <source>
        <dbReference type="ARBA" id="ARBA00022989"/>
    </source>
</evidence>
<evidence type="ECO:0000259" key="5">
    <source>
        <dbReference type="PROSITE" id="PS50850"/>
    </source>
</evidence>
<dbReference type="Proteomes" id="UP000318478">
    <property type="component" value="Unassembled WGS sequence"/>
</dbReference>
<dbReference type="PANTHER" id="PTHR11360">
    <property type="entry name" value="MONOCARBOXYLATE TRANSPORTER"/>
    <property type="match status" value="1"/>
</dbReference>
<dbReference type="PROSITE" id="PS50850">
    <property type="entry name" value="MFS"/>
    <property type="match status" value="1"/>
</dbReference>